<feature type="transmembrane region" description="Helical" evidence="1">
    <location>
        <begin position="7"/>
        <end position="28"/>
    </location>
</feature>
<comment type="caution">
    <text evidence="2">The sequence shown here is derived from an EMBL/GenBank/DDBJ whole genome shotgun (WGS) entry which is preliminary data.</text>
</comment>
<keyword evidence="1" id="KW-0812">Transmembrane</keyword>
<evidence type="ECO:0008006" key="4">
    <source>
        <dbReference type="Google" id="ProtNLM"/>
    </source>
</evidence>
<protein>
    <recommendedName>
        <fullName evidence="4">Type II secretory pathway pseudopilin PulG</fullName>
    </recommendedName>
</protein>
<evidence type="ECO:0000256" key="1">
    <source>
        <dbReference type="SAM" id="Phobius"/>
    </source>
</evidence>
<accession>A0A368XEI9</accession>
<gene>
    <name evidence="2" type="ORF">DFR57_109112</name>
</gene>
<evidence type="ECO:0000313" key="3">
    <source>
        <dbReference type="Proteomes" id="UP000252585"/>
    </source>
</evidence>
<dbReference type="AlphaFoldDB" id="A0A368XEI9"/>
<name>A0A368XEI9_9BACI</name>
<keyword evidence="3" id="KW-1185">Reference proteome</keyword>
<reference evidence="2 3" key="1">
    <citation type="submission" date="2018-07" db="EMBL/GenBank/DDBJ databases">
        <title>Genomic Encyclopedia of Type Strains, Phase IV (KMG-IV): sequencing the most valuable type-strain genomes for metagenomic binning, comparative biology and taxonomic classification.</title>
        <authorList>
            <person name="Goeker M."/>
        </authorList>
    </citation>
    <scope>NUCLEOTIDE SEQUENCE [LARGE SCALE GENOMIC DNA]</scope>
    <source>
        <strain evidence="2 3">DSM 27696</strain>
    </source>
</reference>
<evidence type="ECO:0000313" key="2">
    <source>
        <dbReference type="EMBL" id="RCW66391.1"/>
    </source>
</evidence>
<dbReference type="Proteomes" id="UP000252585">
    <property type="component" value="Unassembled WGS sequence"/>
</dbReference>
<keyword evidence="1" id="KW-0472">Membrane</keyword>
<keyword evidence="1" id="KW-1133">Transmembrane helix</keyword>
<dbReference type="EMBL" id="QPJJ01000009">
    <property type="protein sequence ID" value="RCW66391.1"/>
    <property type="molecule type" value="Genomic_DNA"/>
</dbReference>
<dbReference type="RefSeq" id="WP_114353373.1">
    <property type="nucleotide sequence ID" value="NZ_QPJJ01000009.1"/>
</dbReference>
<proteinExistence type="predicted"/>
<organism evidence="2 3">
    <name type="scientific">Saliterribacillus persicus</name>
    <dbReference type="NCBI Taxonomy" id="930114"/>
    <lineage>
        <taxon>Bacteria</taxon>
        <taxon>Bacillati</taxon>
        <taxon>Bacillota</taxon>
        <taxon>Bacilli</taxon>
        <taxon>Bacillales</taxon>
        <taxon>Bacillaceae</taxon>
        <taxon>Saliterribacillus</taxon>
    </lineage>
</organism>
<sequence>MMKNQNGYALLIVLLSITIIMLLIPPILVNILNATTQYKKTEELIQLEKMEVMGITFVEHAIEAASNTALENLEEWMENQSSSVLENNAAIISRYEVELEAELATYGLNPQHEIILDPAKFRFKMEIKEIDIEDSTIILSYDITPSATGQYHDENVISEDQTVDLEIVE</sequence>